<protein>
    <submittedName>
        <fullName evidence="1">Uncharacterized protein</fullName>
    </submittedName>
</protein>
<evidence type="ECO:0000313" key="1">
    <source>
        <dbReference type="EMBL" id="EDS90182.1"/>
    </source>
</evidence>
<comment type="caution">
    <text evidence="1">The sequence shown here is derived from an EMBL/GenBank/DDBJ whole genome shotgun (WGS) entry which is preliminary data.</text>
</comment>
<name>A0ABC9NJ01_ESCAT</name>
<evidence type="ECO:0000313" key="2">
    <source>
        <dbReference type="Proteomes" id="UP000003042"/>
    </source>
</evidence>
<dbReference type="EMBL" id="ABKX01000014">
    <property type="protein sequence ID" value="EDS90182.1"/>
    <property type="molecule type" value="Genomic_DNA"/>
</dbReference>
<reference evidence="1 2" key="1">
    <citation type="submission" date="2008-02" db="EMBL/GenBank/DDBJ databases">
        <title>Annotation of Escherichia albertii TW07627.</title>
        <authorList>
            <person name="Sutton G."/>
            <person name="Whittam T.S."/>
            <person name="Sebastian Y."/>
        </authorList>
    </citation>
    <scope>NUCLEOTIDE SEQUENCE [LARGE SCALE GENOMIC DNA]</scope>
    <source>
        <strain evidence="1 2">TW07627</strain>
    </source>
</reference>
<gene>
    <name evidence="1" type="ORF">ESCAB7627_1849</name>
</gene>
<accession>A0ABC9NJ01</accession>
<organism evidence="1 2">
    <name type="scientific">Escherichia albertii (strain TW07627)</name>
    <dbReference type="NCBI Taxonomy" id="502347"/>
    <lineage>
        <taxon>Bacteria</taxon>
        <taxon>Pseudomonadati</taxon>
        <taxon>Pseudomonadota</taxon>
        <taxon>Gammaproteobacteria</taxon>
        <taxon>Enterobacterales</taxon>
        <taxon>Enterobacteriaceae</taxon>
        <taxon>Escherichia</taxon>
    </lineage>
</organism>
<dbReference type="Proteomes" id="UP000003042">
    <property type="component" value="Unassembled WGS sequence"/>
</dbReference>
<dbReference type="AlphaFoldDB" id="A0ABC9NJ01"/>
<proteinExistence type="predicted"/>
<sequence length="39" mass="3957">MASGRVPNTVSTFTSILFEKAASSQALAAAVLLFRATAG</sequence>